<feature type="region of interest" description="Disordered" evidence="1">
    <location>
        <begin position="306"/>
        <end position="343"/>
    </location>
</feature>
<dbReference type="PROSITE" id="PS51480">
    <property type="entry name" value="DHAL"/>
    <property type="match status" value="1"/>
</dbReference>
<evidence type="ECO:0000256" key="1">
    <source>
        <dbReference type="SAM" id="MobiDB-lite"/>
    </source>
</evidence>
<evidence type="ECO:0000259" key="2">
    <source>
        <dbReference type="PROSITE" id="PS51480"/>
    </source>
</evidence>
<dbReference type="Gene3D" id="1.25.40.340">
    <property type="match status" value="1"/>
</dbReference>
<accession>A0A1M5W5V8</accession>
<reference evidence="3 4" key="1">
    <citation type="submission" date="2016-11" db="EMBL/GenBank/DDBJ databases">
        <authorList>
            <person name="Jaros S."/>
            <person name="Januszkiewicz K."/>
            <person name="Wedrychowicz H."/>
        </authorList>
    </citation>
    <scope>NUCLEOTIDE SEQUENCE [LARGE SCALE GENOMIC DNA]</scope>
    <source>
        <strain evidence="3 4">DSM 10068</strain>
    </source>
</reference>
<feature type="domain" description="DhaL" evidence="2">
    <location>
        <begin position="8"/>
        <end position="200"/>
    </location>
</feature>
<name>A0A1M5W5V8_9FIRM</name>
<dbReference type="InterPro" id="IPR050270">
    <property type="entry name" value="DegV_domain_contain"/>
</dbReference>
<feature type="compositionally biased region" description="Polar residues" evidence="1">
    <location>
        <begin position="313"/>
        <end position="333"/>
    </location>
</feature>
<dbReference type="InterPro" id="IPR019986">
    <property type="entry name" value="YloV-like"/>
</dbReference>
<keyword evidence="4" id="KW-1185">Reference proteome</keyword>
<dbReference type="NCBIfam" id="TIGR03599">
    <property type="entry name" value="YloV"/>
    <property type="match status" value="1"/>
</dbReference>
<dbReference type="EMBL" id="FQXV01000003">
    <property type="protein sequence ID" value="SHH82979.1"/>
    <property type="molecule type" value="Genomic_DNA"/>
</dbReference>
<dbReference type="Pfam" id="PF21645">
    <property type="entry name" value="FakA-like_M"/>
    <property type="match status" value="1"/>
</dbReference>
<dbReference type="Pfam" id="PF13684">
    <property type="entry name" value="FakA-like_C"/>
    <property type="match status" value="1"/>
</dbReference>
<dbReference type="PANTHER" id="PTHR33434">
    <property type="entry name" value="DEGV DOMAIN-CONTAINING PROTEIN DR_1986-RELATED"/>
    <property type="match status" value="1"/>
</dbReference>
<dbReference type="SUPFAM" id="SSF101473">
    <property type="entry name" value="DhaL-like"/>
    <property type="match status" value="1"/>
</dbReference>
<dbReference type="SMART" id="SM01121">
    <property type="entry name" value="Dak1_2"/>
    <property type="match status" value="1"/>
</dbReference>
<dbReference type="STRING" id="1123282.SAMN02745823_01087"/>
<protein>
    <recommendedName>
        <fullName evidence="2">DhaL domain-containing protein</fullName>
    </recommendedName>
</protein>
<dbReference type="Pfam" id="PF02734">
    <property type="entry name" value="Dak2"/>
    <property type="match status" value="1"/>
</dbReference>
<dbReference type="InterPro" id="IPR004007">
    <property type="entry name" value="DhaL_dom"/>
</dbReference>
<proteinExistence type="predicted"/>
<dbReference type="InterPro" id="IPR036117">
    <property type="entry name" value="DhaL_dom_sf"/>
</dbReference>
<sequence length="564" mass="59643">MTLQITGALFKSMIINGAAAIDNHKGEINELNVFPVPDGDTGTNMSLTMSAGATALADSAPGTVGRAADITAGALLRGARGNSGVILSLLFRGIARHLKDTDTADAYSFATAIMYGVDSAYKAVMKPAEGTILTVSRLAASAAVTEAEHQNDIEAVLEQALKVGNEALANTINQNPVLKKAGVVDAGGKGYLYILEGMLKALKGEKLARSADTAAVGAEKADFTEFDTKDIRFTYCTEFIVGRKNHKDVNLLRDFLDVRGDSIVVVDDDELIKVHVHSNEPGNILTEALTYGPLITIKVENMKEQHTGKIVESRSSAAETGGTSEDASNTSGESDAEEPRRAAAPEKAFGIVAVCAGEGMCNVFRDLGADNIIVGGQTMNPSTEDILTQIESTPAETVFVLPNNKNIIMAAQQCIRLTDKKVVVIPAKTMPQGISAMIAMDAGATVEENTQLMTEAIGRVHTAQITYAARDSVFDGQTIQAGDYIALMEDTLVATSHDTTTLVDAIADSLAAYSPEFITVFSGEAVDENMSNEVLKRLSSAIPSAEATVVYGGQPVYYYLISAE</sequence>
<dbReference type="GO" id="GO:0006071">
    <property type="term" value="P:glycerol metabolic process"/>
    <property type="evidence" value="ECO:0007669"/>
    <property type="project" value="InterPro"/>
</dbReference>
<dbReference type="AlphaFoldDB" id="A0A1M5W5V8"/>
<dbReference type="InterPro" id="IPR048394">
    <property type="entry name" value="FakA-like_M"/>
</dbReference>
<dbReference type="Proteomes" id="UP000183995">
    <property type="component" value="Unassembled WGS sequence"/>
</dbReference>
<gene>
    <name evidence="3" type="ORF">SAMN02745823_01087</name>
</gene>
<evidence type="ECO:0000313" key="3">
    <source>
        <dbReference type="EMBL" id="SHH82979.1"/>
    </source>
</evidence>
<dbReference type="InterPro" id="IPR033470">
    <property type="entry name" value="FakA-like_C"/>
</dbReference>
<dbReference type="RefSeq" id="WP_341444145.1">
    <property type="nucleotide sequence ID" value="NZ_FQXV01000003.1"/>
</dbReference>
<dbReference type="SMART" id="SM01120">
    <property type="entry name" value="Dak2"/>
    <property type="match status" value="1"/>
</dbReference>
<evidence type="ECO:0000313" key="4">
    <source>
        <dbReference type="Proteomes" id="UP000183995"/>
    </source>
</evidence>
<dbReference type="PANTHER" id="PTHR33434:SF4">
    <property type="entry name" value="PHOSPHATASE PROTEIN"/>
    <property type="match status" value="1"/>
</dbReference>
<dbReference type="GO" id="GO:0004371">
    <property type="term" value="F:glycerone kinase activity"/>
    <property type="evidence" value="ECO:0007669"/>
    <property type="project" value="InterPro"/>
</dbReference>
<organism evidence="3 4">
    <name type="scientific">Sporobacter termitidis DSM 10068</name>
    <dbReference type="NCBI Taxonomy" id="1123282"/>
    <lineage>
        <taxon>Bacteria</taxon>
        <taxon>Bacillati</taxon>
        <taxon>Bacillota</taxon>
        <taxon>Clostridia</taxon>
        <taxon>Eubacteriales</taxon>
        <taxon>Oscillospiraceae</taxon>
        <taxon>Sporobacter</taxon>
    </lineage>
</organism>